<dbReference type="SUPFAM" id="SSF56672">
    <property type="entry name" value="DNA/RNA polymerases"/>
    <property type="match status" value="1"/>
</dbReference>
<proteinExistence type="predicted"/>
<dbReference type="Proteomes" id="UP000261600">
    <property type="component" value="Unplaced"/>
</dbReference>
<sequence>TSIQPLLKKPNLEPSVVSNFRQVSKLSFILKVLEKIVLIQLQSFLPGNGIEEQFQSGFKSKHSTESALLKINNDILLARDSGDLVLLVFLYLSAALDTVDHEIFISPLEQCVGIRATVLDWFRSYLTNRSFSVNIGNCSSSSTILSCGVPQGSVLGPTLFSLYILPLGSLLRRYGFSFNFYADDIQIYLPLKAAGGASLQPLFDCLTDLKAWLAQNFLKLNEDKTECVLFGDLATFAAFNHDLGLLAHHFKTT</sequence>
<reference evidence="2" key="2">
    <citation type="submission" date="2025-09" db="UniProtKB">
        <authorList>
            <consortium name="Ensembl"/>
        </authorList>
    </citation>
    <scope>IDENTIFICATION</scope>
</reference>
<dbReference type="PROSITE" id="PS50878">
    <property type="entry name" value="RT_POL"/>
    <property type="match status" value="1"/>
</dbReference>
<reference evidence="2" key="1">
    <citation type="submission" date="2025-08" db="UniProtKB">
        <authorList>
            <consortium name="Ensembl"/>
        </authorList>
    </citation>
    <scope>IDENTIFICATION</scope>
</reference>
<keyword evidence="3" id="KW-1185">Reference proteome</keyword>
<dbReference type="InterPro" id="IPR043502">
    <property type="entry name" value="DNA/RNA_pol_sf"/>
</dbReference>
<dbReference type="Pfam" id="PF00078">
    <property type="entry name" value="RVT_1"/>
    <property type="match status" value="1"/>
</dbReference>
<dbReference type="CDD" id="cd01650">
    <property type="entry name" value="RT_nLTR_like"/>
    <property type="match status" value="1"/>
</dbReference>
<accession>A0A3Q3JB93</accession>
<organism evidence="2 3">
    <name type="scientific">Monopterus albus</name>
    <name type="common">Swamp eel</name>
    <dbReference type="NCBI Taxonomy" id="43700"/>
    <lineage>
        <taxon>Eukaryota</taxon>
        <taxon>Metazoa</taxon>
        <taxon>Chordata</taxon>
        <taxon>Craniata</taxon>
        <taxon>Vertebrata</taxon>
        <taxon>Euteleostomi</taxon>
        <taxon>Actinopterygii</taxon>
        <taxon>Neopterygii</taxon>
        <taxon>Teleostei</taxon>
        <taxon>Neoteleostei</taxon>
        <taxon>Acanthomorphata</taxon>
        <taxon>Anabantaria</taxon>
        <taxon>Synbranchiformes</taxon>
        <taxon>Synbranchidae</taxon>
        <taxon>Monopterus</taxon>
    </lineage>
</organism>
<dbReference type="Ensembl" id="ENSMALT00000016508.1">
    <property type="protein sequence ID" value="ENSMALP00000016179.1"/>
    <property type="gene ID" value="ENSMALG00000011352.1"/>
</dbReference>
<dbReference type="PANTHER" id="PTHR33332">
    <property type="entry name" value="REVERSE TRANSCRIPTASE DOMAIN-CONTAINING PROTEIN"/>
    <property type="match status" value="1"/>
</dbReference>
<evidence type="ECO:0000313" key="3">
    <source>
        <dbReference type="Proteomes" id="UP000261600"/>
    </source>
</evidence>
<evidence type="ECO:0000313" key="2">
    <source>
        <dbReference type="Ensembl" id="ENSMALP00000016179.1"/>
    </source>
</evidence>
<dbReference type="AlphaFoldDB" id="A0A3Q3JB93"/>
<evidence type="ECO:0000259" key="1">
    <source>
        <dbReference type="PROSITE" id="PS50878"/>
    </source>
</evidence>
<dbReference type="InterPro" id="IPR000477">
    <property type="entry name" value="RT_dom"/>
</dbReference>
<protein>
    <recommendedName>
        <fullName evidence="1">Reverse transcriptase domain-containing protein</fullName>
    </recommendedName>
</protein>
<name>A0A3Q3JB93_MONAL</name>
<feature type="domain" description="Reverse transcriptase" evidence="1">
    <location>
        <begin position="1"/>
        <end position="241"/>
    </location>
</feature>